<proteinExistence type="predicted"/>
<feature type="compositionally biased region" description="Pro residues" evidence="1">
    <location>
        <begin position="86"/>
        <end position="95"/>
    </location>
</feature>
<feature type="region of interest" description="Disordered" evidence="1">
    <location>
        <begin position="1"/>
        <end position="95"/>
    </location>
</feature>
<evidence type="ECO:0000313" key="2">
    <source>
        <dbReference type="EMBL" id="KAG5496261.1"/>
    </source>
</evidence>
<dbReference type="EMBL" id="JAFJZO010000032">
    <property type="protein sequence ID" value="KAG5496261.1"/>
    <property type="molecule type" value="Genomic_DNA"/>
</dbReference>
<evidence type="ECO:0000256" key="1">
    <source>
        <dbReference type="SAM" id="MobiDB-lite"/>
    </source>
</evidence>
<dbReference type="AlphaFoldDB" id="A0A836HNB7"/>
<accession>A0A836HNB7</accession>
<dbReference type="OrthoDB" id="252091at2759"/>
<dbReference type="RefSeq" id="XP_067754744.1">
    <property type="nucleotide sequence ID" value="XM_067898587.1"/>
</dbReference>
<evidence type="ECO:0000313" key="3">
    <source>
        <dbReference type="Proteomes" id="UP000674318"/>
    </source>
</evidence>
<sequence>MADQVPPGVSMPKKRDPRLRQMQAPQQQRFFDSADYEVRKQQQHSSQQQQTHTPQPQRASNGIPRRGAADGLRPAVACSSVLGGRVPPPPPSLNE</sequence>
<dbReference type="KEGG" id="phet:94288664"/>
<feature type="compositionally biased region" description="Low complexity" evidence="1">
    <location>
        <begin position="43"/>
        <end position="57"/>
    </location>
</feature>
<dbReference type="Proteomes" id="UP000674318">
    <property type="component" value="Chromosome 32"/>
</dbReference>
<dbReference type="GeneID" id="94288664"/>
<organism evidence="2 3">
    <name type="scientific">Porcisia hertigi</name>
    <dbReference type="NCBI Taxonomy" id="2761500"/>
    <lineage>
        <taxon>Eukaryota</taxon>
        <taxon>Discoba</taxon>
        <taxon>Euglenozoa</taxon>
        <taxon>Kinetoplastea</taxon>
        <taxon>Metakinetoplastina</taxon>
        <taxon>Trypanosomatida</taxon>
        <taxon>Trypanosomatidae</taxon>
        <taxon>Leishmaniinae</taxon>
        <taxon>Porcisia</taxon>
    </lineage>
</organism>
<name>A0A836HNB7_9TRYP</name>
<comment type="caution">
    <text evidence="2">The sequence shown here is derived from an EMBL/GenBank/DDBJ whole genome shotgun (WGS) entry which is preliminary data.</text>
</comment>
<protein>
    <submittedName>
        <fullName evidence="2">Uncharacterized protein</fullName>
    </submittedName>
</protein>
<gene>
    <name evidence="2" type="ORF">JKF63_02562</name>
</gene>
<keyword evidence="3" id="KW-1185">Reference proteome</keyword>
<reference evidence="2 3" key="1">
    <citation type="submission" date="2021-02" db="EMBL/GenBank/DDBJ databases">
        <title>Porcisia hertigi Genome sequencing and assembly.</title>
        <authorList>
            <person name="Almutairi H."/>
            <person name="Gatherer D."/>
        </authorList>
    </citation>
    <scope>NUCLEOTIDE SEQUENCE [LARGE SCALE GENOMIC DNA]</scope>
    <source>
        <strain evidence="2 3">C119</strain>
    </source>
</reference>